<dbReference type="CDD" id="cd07182">
    <property type="entry name" value="RNase_HII_bacteria_HII_like"/>
    <property type="match status" value="1"/>
</dbReference>
<dbReference type="GO" id="GO:0006298">
    <property type="term" value="P:mismatch repair"/>
    <property type="evidence" value="ECO:0007669"/>
    <property type="project" value="TreeGrafter"/>
</dbReference>
<evidence type="ECO:0000256" key="10">
    <source>
        <dbReference type="ARBA" id="ARBA00022723"/>
    </source>
</evidence>
<evidence type="ECO:0000259" key="18">
    <source>
        <dbReference type="PROSITE" id="PS51975"/>
    </source>
</evidence>
<keyword evidence="9 14" id="KW-0540">Nuclease</keyword>
<dbReference type="GO" id="GO:0004523">
    <property type="term" value="F:RNA-DNA hybrid ribonuclease activity"/>
    <property type="evidence" value="ECO:0007669"/>
    <property type="project" value="UniProtKB-UniRule"/>
</dbReference>
<comment type="catalytic activity">
    <reaction evidence="1 14 15 16">
        <text>Endonucleolytic cleavage to 5'-phosphomonoester.</text>
        <dbReference type="EC" id="3.1.26.4"/>
    </reaction>
</comment>
<feature type="binding site" evidence="14 15">
    <location>
        <position position="170"/>
    </location>
    <ligand>
        <name>a divalent metal cation</name>
        <dbReference type="ChEBI" id="CHEBI:60240"/>
    </ligand>
</feature>
<evidence type="ECO:0000256" key="15">
    <source>
        <dbReference type="PROSITE-ProRule" id="PRU01319"/>
    </source>
</evidence>
<dbReference type="Gene3D" id="3.30.420.10">
    <property type="entry name" value="Ribonuclease H-like superfamily/Ribonuclease H"/>
    <property type="match status" value="1"/>
</dbReference>
<dbReference type="Pfam" id="PF01351">
    <property type="entry name" value="RNase_HII"/>
    <property type="match status" value="1"/>
</dbReference>
<keyword evidence="10 14" id="KW-0479">Metal-binding</keyword>
<dbReference type="PANTHER" id="PTHR10954:SF18">
    <property type="entry name" value="RIBONUCLEASE HII"/>
    <property type="match status" value="1"/>
</dbReference>
<feature type="domain" description="RNase H type-2" evidence="18">
    <location>
        <begin position="72"/>
        <end position="257"/>
    </location>
</feature>
<reference evidence="19 20" key="1">
    <citation type="submission" date="2014-03" db="EMBL/GenBank/DDBJ databases">
        <authorList>
            <person name="Urmite Genomes U."/>
        </authorList>
    </citation>
    <scope>NUCLEOTIDE SEQUENCE [LARGE SCALE GENOMIC DNA]</scope>
    <source>
        <strain evidence="19 20">Vm-5</strain>
    </source>
</reference>
<evidence type="ECO:0000256" key="4">
    <source>
        <dbReference type="ARBA" id="ARBA00004496"/>
    </source>
</evidence>
<dbReference type="STRING" id="1462526.BN990_02451"/>
<keyword evidence="8 14" id="KW-0963">Cytoplasm</keyword>
<dbReference type="NCBIfam" id="NF000595">
    <property type="entry name" value="PRK00015.1-3"/>
    <property type="match status" value="1"/>
</dbReference>
<evidence type="ECO:0000313" key="20">
    <source>
        <dbReference type="Proteomes" id="UP000028875"/>
    </source>
</evidence>
<feature type="coiled-coil region" evidence="17">
    <location>
        <begin position="35"/>
        <end position="65"/>
    </location>
</feature>
<evidence type="ECO:0000313" key="19">
    <source>
        <dbReference type="EMBL" id="CDQ40133.1"/>
    </source>
</evidence>
<dbReference type="GO" id="GO:0005737">
    <property type="term" value="C:cytoplasm"/>
    <property type="evidence" value="ECO:0007669"/>
    <property type="project" value="UniProtKB-SubCell"/>
</dbReference>
<dbReference type="GO" id="GO:0003723">
    <property type="term" value="F:RNA binding"/>
    <property type="evidence" value="ECO:0007669"/>
    <property type="project" value="UniProtKB-UniRule"/>
</dbReference>
<comment type="cofactor">
    <cofactor evidence="2">
        <name>Mg(2+)</name>
        <dbReference type="ChEBI" id="CHEBI:18420"/>
    </cofactor>
</comment>
<evidence type="ECO:0000256" key="2">
    <source>
        <dbReference type="ARBA" id="ARBA00001946"/>
    </source>
</evidence>
<evidence type="ECO:0000256" key="8">
    <source>
        <dbReference type="ARBA" id="ARBA00022490"/>
    </source>
</evidence>
<dbReference type="eggNOG" id="COG0164">
    <property type="taxonomic scope" value="Bacteria"/>
</dbReference>
<gene>
    <name evidence="14 19" type="primary">rnhB</name>
    <name evidence="19" type="ORF">BN990_02451</name>
</gene>
<dbReference type="InterPro" id="IPR012337">
    <property type="entry name" value="RNaseH-like_sf"/>
</dbReference>
<name>A0A024QC73_9BACI</name>
<protein>
    <recommendedName>
        <fullName evidence="7 14">Ribonuclease HII</fullName>
        <shortName evidence="14">RNase HII</shortName>
        <ecNumber evidence="6 14">3.1.26.4</ecNumber>
    </recommendedName>
</protein>
<dbReference type="InterPro" id="IPR024567">
    <property type="entry name" value="RNase_HII/HIII_dom"/>
</dbReference>
<keyword evidence="12 14" id="KW-0378">Hydrolase</keyword>
<sequence>MMNKHSISVLKQLFEAGELSEELIANLRSDERKGVQQLIASYEKKQQKNKELQEKFLQMSSYEQNCFAKGMEYIAGVDEAGRGPLAGPVVAASVILPANFELLGLNDSKQLTESARNRFYQTIKENAISYGISIVNSETIDQVNIYEAAKLAMRDAIKQLRPSPEHVLIDAVELDKLSCPSESIIKGDAKSISIAAASILAKVTRDHYMKALHSEYPMYDFASNMGYGTKQHMENIKKYGVCPYHRRSFAPVKHVVS</sequence>
<dbReference type="PROSITE" id="PS51975">
    <property type="entry name" value="RNASE_H_2"/>
    <property type="match status" value="1"/>
</dbReference>
<evidence type="ECO:0000256" key="9">
    <source>
        <dbReference type="ARBA" id="ARBA00022722"/>
    </source>
</evidence>
<dbReference type="PANTHER" id="PTHR10954">
    <property type="entry name" value="RIBONUCLEASE H2 SUBUNIT A"/>
    <property type="match status" value="1"/>
</dbReference>
<evidence type="ECO:0000256" key="12">
    <source>
        <dbReference type="ARBA" id="ARBA00022801"/>
    </source>
</evidence>
<feature type="binding site" evidence="14 15">
    <location>
        <position position="79"/>
    </location>
    <ligand>
        <name>a divalent metal cation</name>
        <dbReference type="ChEBI" id="CHEBI:60240"/>
    </ligand>
</feature>
<dbReference type="InterPro" id="IPR001352">
    <property type="entry name" value="RNase_HII/HIII"/>
</dbReference>
<evidence type="ECO:0000256" key="11">
    <source>
        <dbReference type="ARBA" id="ARBA00022759"/>
    </source>
</evidence>
<comment type="similarity">
    <text evidence="5 14 16">Belongs to the RNase HII family.</text>
</comment>
<dbReference type="AlphaFoldDB" id="A0A024QC73"/>
<evidence type="ECO:0000256" key="14">
    <source>
        <dbReference type="HAMAP-Rule" id="MF_00052"/>
    </source>
</evidence>
<evidence type="ECO:0000256" key="17">
    <source>
        <dbReference type="SAM" id="Coils"/>
    </source>
</evidence>
<evidence type="ECO:0000256" key="7">
    <source>
        <dbReference type="ARBA" id="ARBA00019179"/>
    </source>
</evidence>
<dbReference type="GO" id="GO:0030145">
    <property type="term" value="F:manganese ion binding"/>
    <property type="evidence" value="ECO:0007669"/>
    <property type="project" value="UniProtKB-UniRule"/>
</dbReference>
<dbReference type="HAMAP" id="MF_00052_B">
    <property type="entry name" value="RNase_HII_B"/>
    <property type="match status" value="1"/>
</dbReference>
<evidence type="ECO:0000256" key="13">
    <source>
        <dbReference type="ARBA" id="ARBA00023211"/>
    </source>
</evidence>
<dbReference type="InterPro" id="IPR022898">
    <property type="entry name" value="RNase_HII"/>
</dbReference>
<proteinExistence type="inferred from homology"/>
<evidence type="ECO:0000256" key="6">
    <source>
        <dbReference type="ARBA" id="ARBA00012180"/>
    </source>
</evidence>
<dbReference type="GO" id="GO:0043137">
    <property type="term" value="P:DNA replication, removal of RNA primer"/>
    <property type="evidence" value="ECO:0007669"/>
    <property type="project" value="TreeGrafter"/>
</dbReference>
<evidence type="ECO:0000256" key="3">
    <source>
        <dbReference type="ARBA" id="ARBA00004065"/>
    </source>
</evidence>
<keyword evidence="13 14" id="KW-0464">Manganese</keyword>
<comment type="caution">
    <text evidence="19">The sequence shown here is derived from an EMBL/GenBank/DDBJ whole genome shotgun (WGS) entry which is preliminary data.</text>
</comment>
<comment type="cofactor">
    <cofactor evidence="14 15">
        <name>Mn(2+)</name>
        <dbReference type="ChEBI" id="CHEBI:29035"/>
    </cofactor>
    <cofactor evidence="14 15">
        <name>Mg(2+)</name>
        <dbReference type="ChEBI" id="CHEBI:18420"/>
    </cofactor>
    <text evidence="14 15">Manganese or magnesium. Binds 1 divalent metal ion per monomer in the absence of substrate. May bind a second metal ion after substrate binding.</text>
</comment>
<reference evidence="20" key="2">
    <citation type="submission" date="2014-05" db="EMBL/GenBank/DDBJ databases">
        <title>Draft genome sequence of Virgibacillus massiliensis Vm-5.</title>
        <authorList>
            <person name="Khelaifia S."/>
            <person name="Croce O."/>
            <person name="Lagier J.C."/>
            <person name="Raoult D."/>
        </authorList>
    </citation>
    <scope>NUCLEOTIDE SEQUENCE [LARGE SCALE GENOMIC DNA]</scope>
    <source>
        <strain evidence="20">Vm-5</strain>
    </source>
</reference>
<dbReference type="SUPFAM" id="SSF53098">
    <property type="entry name" value="Ribonuclease H-like"/>
    <property type="match status" value="1"/>
</dbReference>
<keyword evidence="11 14" id="KW-0255">Endonuclease</keyword>
<keyword evidence="20" id="KW-1185">Reference proteome</keyword>
<comment type="subcellular location">
    <subcellularLocation>
        <location evidence="4 14">Cytoplasm</location>
    </subcellularLocation>
</comment>
<organism evidence="19 20">
    <name type="scientific">Virgibacillus massiliensis</name>
    <dbReference type="NCBI Taxonomy" id="1462526"/>
    <lineage>
        <taxon>Bacteria</taxon>
        <taxon>Bacillati</taxon>
        <taxon>Bacillota</taxon>
        <taxon>Bacilli</taxon>
        <taxon>Bacillales</taxon>
        <taxon>Bacillaceae</taxon>
        <taxon>Virgibacillus</taxon>
    </lineage>
</organism>
<dbReference type="EMBL" id="CCDP010000001">
    <property type="protein sequence ID" value="CDQ40133.1"/>
    <property type="molecule type" value="Genomic_DNA"/>
</dbReference>
<dbReference type="NCBIfam" id="NF000594">
    <property type="entry name" value="PRK00015.1-1"/>
    <property type="match status" value="1"/>
</dbReference>
<evidence type="ECO:0000256" key="1">
    <source>
        <dbReference type="ARBA" id="ARBA00000077"/>
    </source>
</evidence>
<evidence type="ECO:0000256" key="16">
    <source>
        <dbReference type="RuleBase" id="RU003515"/>
    </source>
</evidence>
<comment type="function">
    <text evidence="3 14 16">Endonuclease that specifically degrades the RNA of RNA-DNA hybrids.</text>
</comment>
<feature type="binding site" evidence="14 15">
    <location>
        <position position="78"/>
    </location>
    <ligand>
        <name>a divalent metal cation</name>
        <dbReference type="ChEBI" id="CHEBI:60240"/>
    </ligand>
</feature>
<accession>A0A024QC73</accession>
<dbReference type="Proteomes" id="UP000028875">
    <property type="component" value="Unassembled WGS sequence"/>
</dbReference>
<evidence type="ECO:0000256" key="5">
    <source>
        <dbReference type="ARBA" id="ARBA00007383"/>
    </source>
</evidence>
<dbReference type="GO" id="GO:0032299">
    <property type="term" value="C:ribonuclease H2 complex"/>
    <property type="evidence" value="ECO:0007669"/>
    <property type="project" value="TreeGrafter"/>
</dbReference>
<dbReference type="FunFam" id="3.30.420.10:FF:000006">
    <property type="entry name" value="Ribonuclease HII"/>
    <property type="match status" value="1"/>
</dbReference>
<keyword evidence="17" id="KW-0175">Coiled coil</keyword>
<dbReference type="InterPro" id="IPR036397">
    <property type="entry name" value="RNaseH_sf"/>
</dbReference>
<dbReference type="EC" id="3.1.26.4" evidence="6 14"/>